<feature type="transmembrane region" description="Helical" evidence="5">
    <location>
        <begin position="102"/>
        <end position="124"/>
    </location>
</feature>
<dbReference type="PROSITE" id="PS50850">
    <property type="entry name" value="MFS"/>
    <property type="match status" value="1"/>
</dbReference>
<accession>A0ABU0GKA4</accession>
<feature type="transmembrane region" description="Helical" evidence="5">
    <location>
        <begin position="163"/>
        <end position="182"/>
    </location>
</feature>
<dbReference type="InterPro" id="IPR011701">
    <property type="entry name" value="MFS"/>
</dbReference>
<feature type="transmembrane region" description="Helical" evidence="5">
    <location>
        <begin position="252"/>
        <end position="270"/>
    </location>
</feature>
<keyword evidence="2 5" id="KW-0812">Transmembrane</keyword>
<evidence type="ECO:0000256" key="2">
    <source>
        <dbReference type="ARBA" id="ARBA00022692"/>
    </source>
</evidence>
<comment type="subcellular location">
    <subcellularLocation>
        <location evidence="1">Cell membrane</location>
        <topology evidence="1">Multi-pass membrane protein</topology>
    </subcellularLocation>
</comment>
<feature type="transmembrane region" description="Helical" evidence="5">
    <location>
        <begin position="277"/>
        <end position="296"/>
    </location>
</feature>
<evidence type="ECO:0000313" key="7">
    <source>
        <dbReference type="EMBL" id="MDQ0425035.1"/>
    </source>
</evidence>
<dbReference type="Pfam" id="PF07690">
    <property type="entry name" value="MFS_1"/>
    <property type="match status" value="1"/>
</dbReference>
<dbReference type="PANTHER" id="PTHR23523:SF2">
    <property type="entry name" value="2-NITROIMIDAZOLE TRANSPORTER"/>
    <property type="match status" value="1"/>
</dbReference>
<feature type="transmembrane region" description="Helical" evidence="5">
    <location>
        <begin position="363"/>
        <end position="383"/>
    </location>
</feature>
<evidence type="ECO:0000256" key="5">
    <source>
        <dbReference type="SAM" id="Phobius"/>
    </source>
</evidence>
<comment type="caution">
    <text evidence="7">The sequence shown here is derived from an EMBL/GenBank/DDBJ whole genome shotgun (WGS) entry which is preliminary data.</text>
</comment>
<dbReference type="Gene3D" id="1.20.1250.20">
    <property type="entry name" value="MFS general substrate transporter like domains"/>
    <property type="match status" value="1"/>
</dbReference>
<evidence type="ECO:0000313" key="8">
    <source>
        <dbReference type="Proteomes" id="UP001240250"/>
    </source>
</evidence>
<keyword evidence="4 5" id="KW-0472">Membrane</keyword>
<dbReference type="PANTHER" id="PTHR23523">
    <property type="match status" value="1"/>
</dbReference>
<feature type="transmembrane region" description="Helical" evidence="5">
    <location>
        <begin position="302"/>
        <end position="324"/>
    </location>
</feature>
<dbReference type="InterPro" id="IPR052524">
    <property type="entry name" value="MFS_Cyanate_Porter"/>
</dbReference>
<proteinExistence type="predicted"/>
<feature type="transmembrane region" description="Helical" evidence="5">
    <location>
        <begin position="79"/>
        <end position="96"/>
    </location>
</feature>
<feature type="domain" description="Major facilitator superfamily (MFS) profile" evidence="6">
    <location>
        <begin position="1"/>
        <end position="388"/>
    </location>
</feature>
<dbReference type="SUPFAM" id="SSF103473">
    <property type="entry name" value="MFS general substrate transporter"/>
    <property type="match status" value="1"/>
</dbReference>
<evidence type="ECO:0000256" key="1">
    <source>
        <dbReference type="ARBA" id="ARBA00004651"/>
    </source>
</evidence>
<dbReference type="InterPro" id="IPR036259">
    <property type="entry name" value="MFS_trans_sf"/>
</dbReference>
<reference evidence="7 8" key="1">
    <citation type="submission" date="2023-07" db="EMBL/GenBank/DDBJ databases">
        <title>Sequencing the genomes of 1000 actinobacteria strains.</title>
        <authorList>
            <person name="Klenk H.-P."/>
        </authorList>
    </citation>
    <scope>NUCLEOTIDE SEQUENCE [LARGE SCALE GENOMIC DNA]</scope>
    <source>
        <strain evidence="7 8">DSM 14785</strain>
    </source>
</reference>
<dbReference type="InterPro" id="IPR020846">
    <property type="entry name" value="MFS_dom"/>
</dbReference>
<gene>
    <name evidence="7" type="ORF">JO380_001416</name>
</gene>
<keyword evidence="8" id="KW-1185">Reference proteome</keyword>
<name>A0ABU0GKA4_9CELL</name>
<feature type="transmembrane region" description="Helical" evidence="5">
    <location>
        <begin position="48"/>
        <end position="67"/>
    </location>
</feature>
<dbReference type="RefSeq" id="WP_070318510.1">
    <property type="nucleotide sequence ID" value="NZ_JAUSVM010000001.1"/>
</dbReference>
<feature type="transmembrane region" description="Helical" evidence="5">
    <location>
        <begin position="212"/>
        <end position="232"/>
    </location>
</feature>
<feature type="transmembrane region" description="Helical" evidence="5">
    <location>
        <begin position="336"/>
        <end position="357"/>
    </location>
</feature>
<dbReference type="Proteomes" id="UP001240250">
    <property type="component" value="Unassembled WGS sequence"/>
</dbReference>
<feature type="transmembrane region" description="Helical" evidence="5">
    <location>
        <begin position="136"/>
        <end position="157"/>
    </location>
</feature>
<keyword evidence="3 5" id="KW-1133">Transmembrane helix</keyword>
<protein>
    <submittedName>
        <fullName evidence="7">CP family cyanate transporter-like MFS transporter</fullName>
    </submittedName>
</protein>
<dbReference type="EMBL" id="JAUSVM010000001">
    <property type="protein sequence ID" value="MDQ0425035.1"/>
    <property type="molecule type" value="Genomic_DNA"/>
</dbReference>
<evidence type="ECO:0000256" key="4">
    <source>
        <dbReference type="ARBA" id="ARBA00023136"/>
    </source>
</evidence>
<organism evidence="7 8">
    <name type="scientific">Cellulomonas iranensis</name>
    <dbReference type="NCBI Taxonomy" id="76862"/>
    <lineage>
        <taxon>Bacteria</taxon>
        <taxon>Bacillati</taxon>
        <taxon>Actinomycetota</taxon>
        <taxon>Actinomycetes</taxon>
        <taxon>Micrococcales</taxon>
        <taxon>Cellulomonadaceae</taxon>
        <taxon>Cellulomonas</taxon>
    </lineage>
</organism>
<evidence type="ECO:0000259" key="6">
    <source>
        <dbReference type="PROSITE" id="PS50850"/>
    </source>
</evidence>
<sequence>MSTTERTLVRTLAPATVFLVALCLRPALTAVGPLLPQLGPDLGLGEGAQGLLGTLPLLAFAAASPLVHRLSERTGPERAILAALLALGVATLARPFTGTAGLWLATAVIGVAIAVGNVLVPALVKRDFARRVSLATGVYTACIVGAAATASALAVPLADATSWRVALASSAGLVVLVAAVWAPRAWRARPPASHVVDPHAAPVTSVWRQGTAWWLTAFMGLQSTVFYVLVTWLPTVEVTQGVTATTAGVHLFVYQGLGIVGGLVVPALLHRGPDERLGAVAASAPALVALLGLLLAPDLVVLWVVVAGLGQGAALVVALSLVALRGRDQRETARLSGMAQSLGYLLAAAGPVAAGVLTEATGSWRPALLVLTALAAVQVGVAWRVGRA</sequence>
<evidence type="ECO:0000256" key="3">
    <source>
        <dbReference type="ARBA" id="ARBA00022989"/>
    </source>
</evidence>